<keyword evidence="4 5" id="KW-0472">Membrane</keyword>
<sequence length="112" mass="12591">VVIGIELDLTRSSQIEERSYWFAIEALFALFFFVEAILRIHQLGYDYFLDSWNVYDYTLVVLSGADIVVSVTLPESGGLGIAKSLRILRLLRIYRSIKGLKALSGKDLLSGC</sequence>
<feature type="transmembrane region" description="Helical" evidence="5">
    <location>
        <begin position="20"/>
        <end position="40"/>
    </location>
</feature>
<keyword evidence="3 5" id="KW-1133">Transmembrane helix</keyword>
<dbReference type="Gene3D" id="1.20.120.350">
    <property type="entry name" value="Voltage-gated potassium channels. Chain C"/>
    <property type="match status" value="1"/>
</dbReference>
<dbReference type="Proteomes" id="UP001152797">
    <property type="component" value="Unassembled WGS sequence"/>
</dbReference>
<dbReference type="GO" id="GO:0060296">
    <property type="term" value="P:regulation of cilium beat frequency involved in ciliary motility"/>
    <property type="evidence" value="ECO:0007669"/>
    <property type="project" value="TreeGrafter"/>
</dbReference>
<keyword evidence="9" id="KW-0813">Transport</keyword>
<evidence type="ECO:0000313" key="9">
    <source>
        <dbReference type="EMBL" id="CAL4767368.1"/>
    </source>
</evidence>
<dbReference type="EMBL" id="CAMXCT030000535">
    <property type="protein sequence ID" value="CAL4767368.1"/>
    <property type="molecule type" value="Genomic_DNA"/>
</dbReference>
<comment type="caution">
    <text evidence="7">The sequence shown here is derived from an EMBL/GenBank/DDBJ whole genome shotgun (WGS) entry which is preliminary data.</text>
</comment>
<dbReference type="GO" id="GO:0036128">
    <property type="term" value="C:CatSper complex"/>
    <property type="evidence" value="ECO:0007669"/>
    <property type="project" value="InterPro"/>
</dbReference>
<evidence type="ECO:0000313" key="7">
    <source>
        <dbReference type="EMBL" id="CAI3980056.1"/>
    </source>
</evidence>
<reference evidence="7" key="1">
    <citation type="submission" date="2022-10" db="EMBL/GenBank/DDBJ databases">
        <authorList>
            <person name="Chen Y."/>
            <person name="Dougan E. K."/>
            <person name="Chan C."/>
            <person name="Rhodes N."/>
            <person name="Thang M."/>
        </authorList>
    </citation>
    <scope>NUCLEOTIDE SEQUENCE</scope>
</reference>
<evidence type="ECO:0000256" key="3">
    <source>
        <dbReference type="ARBA" id="ARBA00022989"/>
    </source>
</evidence>
<dbReference type="EMBL" id="CAMXCT020000535">
    <property type="protein sequence ID" value="CAL1133431.1"/>
    <property type="molecule type" value="Genomic_DNA"/>
</dbReference>
<evidence type="ECO:0000256" key="2">
    <source>
        <dbReference type="ARBA" id="ARBA00022692"/>
    </source>
</evidence>
<feature type="domain" description="Ion transport" evidence="6">
    <location>
        <begin position="16"/>
        <end position="103"/>
    </location>
</feature>
<dbReference type="InterPro" id="IPR028746">
    <property type="entry name" value="CatSper1"/>
</dbReference>
<evidence type="ECO:0000313" key="8">
    <source>
        <dbReference type="EMBL" id="CAL1133431.1"/>
    </source>
</evidence>
<keyword evidence="10" id="KW-1185">Reference proteome</keyword>
<evidence type="ECO:0000256" key="1">
    <source>
        <dbReference type="ARBA" id="ARBA00004141"/>
    </source>
</evidence>
<gene>
    <name evidence="7" type="ORF">C1SCF055_LOCUS7964</name>
</gene>
<feature type="non-terminal residue" evidence="7">
    <location>
        <position position="1"/>
    </location>
</feature>
<keyword evidence="2 5" id="KW-0812">Transmembrane</keyword>
<evidence type="ECO:0000259" key="6">
    <source>
        <dbReference type="Pfam" id="PF00520"/>
    </source>
</evidence>
<evidence type="ECO:0000256" key="5">
    <source>
        <dbReference type="SAM" id="Phobius"/>
    </source>
</evidence>
<dbReference type="AlphaFoldDB" id="A0A9P1BV75"/>
<name>A0A9P1BV75_9DINO</name>
<dbReference type="InterPro" id="IPR005821">
    <property type="entry name" value="Ion_trans_dom"/>
</dbReference>
<protein>
    <submittedName>
        <fullName evidence="9">Sodium channel protein type 8 subunit alpha (Sodium channel protein type VIII subunit alpha) (Voltage-gated sodium channel subunit alpha Nav1.6)</fullName>
    </submittedName>
</protein>
<evidence type="ECO:0000313" key="10">
    <source>
        <dbReference type="Proteomes" id="UP001152797"/>
    </source>
</evidence>
<organism evidence="7">
    <name type="scientific">Cladocopium goreaui</name>
    <dbReference type="NCBI Taxonomy" id="2562237"/>
    <lineage>
        <taxon>Eukaryota</taxon>
        <taxon>Sar</taxon>
        <taxon>Alveolata</taxon>
        <taxon>Dinophyceae</taxon>
        <taxon>Suessiales</taxon>
        <taxon>Symbiodiniaceae</taxon>
        <taxon>Cladocopium</taxon>
    </lineage>
</organism>
<dbReference type="GO" id="GO:0007283">
    <property type="term" value="P:spermatogenesis"/>
    <property type="evidence" value="ECO:0007669"/>
    <property type="project" value="TreeGrafter"/>
</dbReference>
<keyword evidence="9" id="KW-0407">Ion channel</keyword>
<dbReference type="InterPro" id="IPR027359">
    <property type="entry name" value="Volt_channel_dom_sf"/>
</dbReference>
<reference evidence="8" key="2">
    <citation type="submission" date="2024-04" db="EMBL/GenBank/DDBJ databases">
        <authorList>
            <person name="Chen Y."/>
            <person name="Shah S."/>
            <person name="Dougan E. K."/>
            <person name="Thang M."/>
            <person name="Chan C."/>
        </authorList>
    </citation>
    <scope>NUCLEOTIDE SEQUENCE [LARGE SCALE GENOMIC DNA]</scope>
</reference>
<proteinExistence type="predicted"/>
<comment type="subcellular location">
    <subcellularLocation>
        <location evidence="1">Membrane</location>
        <topology evidence="1">Multi-pass membrane protein</topology>
    </subcellularLocation>
</comment>
<dbReference type="Pfam" id="PF00520">
    <property type="entry name" value="Ion_trans"/>
    <property type="match status" value="1"/>
</dbReference>
<dbReference type="SUPFAM" id="SSF81324">
    <property type="entry name" value="Voltage-gated potassium channels"/>
    <property type="match status" value="1"/>
</dbReference>
<feature type="transmembrane region" description="Helical" evidence="5">
    <location>
        <begin position="60"/>
        <end position="82"/>
    </location>
</feature>
<dbReference type="EMBL" id="CAMXCT010000535">
    <property type="protein sequence ID" value="CAI3980056.1"/>
    <property type="molecule type" value="Genomic_DNA"/>
</dbReference>
<accession>A0A9P1BV75</accession>
<dbReference type="PANTHER" id="PTHR47193:SF1">
    <property type="entry name" value="CATION CHANNEL SPERM-ASSOCIATED PROTEIN 1"/>
    <property type="match status" value="1"/>
</dbReference>
<dbReference type="GO" id="GO:0005245">
    <property type="term" value="F:voltage-gated calcium channel activity"/>
    <property type="evidence" value="ECO:0007669"/>
    <property type="project" value="TreeGrafter"/>
</dbReference>
<dbReference type="GO" id="GO:0030317">
    <property type="term" value="P:flagellated sperm motility"/>
    <property type="evidence" value="ECO:0007669"/>
    <property type="project" value="InterPro"/>
</dbReference>
<dbReference type="GO" id="GO:0005227">
    <property type="term" value="F:calcium-activated cation channel activity"/>
    <property type="evidence" value="ECO:0007669"/>
    <property type="project" value="InterPro"/>
</dbReference>
<evidence type="ECO:0000256" key="4">
    <source>
        <dbReference type="ARBA" id="ARBA00023136"/>
    </source>
</evidence>
<dbReference type="PANTHER" id="PTHR47193">
    <property type="entry name" value="CATION CHANNEL SPERM-ASSOCIATED PROTEIN 1"/>
    <property type="match status" value="1"/>
</dbReference>
<keyword evidence="9" id="KW-0406">Ion transport</keyword>